<name>A0A195CKV5_9HYME</name>
<evidence type="ECO:0000313" key="3">
    <source>
        <dbReference type="Proteomes" id="UP000078542"/>
    </source>
</evidence>
<sequence>MLLRLLPPLPLHPDSRLVRIVAYGVAALVGATPSGYAGIPFHSVQPFNDAPDCLSNRSSIRIPLDDLHSVPSISTSSPLLPLKTFKLQVCSFHFPGSTVRETGIKRQTNERAGAAARAREEPSPAFAKERTQNAPVSSFPGVPVCNCVQAFRSPDRSPRRYTDQNVPNYFQAPEGPALNFANKLLILATMLFVFVT</sequence>
<keyword evidence="3" id="KW-1185">Reference proteome</keyword>
<proteinExistence type="predicted"/>
<reference evidence="2 3" key="1">
    <citation type="submission" date="2016-03" db="EMBL/GenBank/DDBJ databases">
        <title>Cyphomyrmex costatus WGS genome.</title>
        <authorList>
            <person name="Nygaard S."/>
            <person name="Hu H."/>
            <person name="Boomsma J."/>
            <person name="Zhang G."/>
        </authorList>
    </citation>
    <scope>NUCLEOTIDE SEQUENCE [LARGE SCALE GENOMIC DNA]</scope>
    <source>
        <strain evidence="2">MS0001</strain>
        <tissue evidence="2">Whole body</tissue>
    </source>
</reference>
<dbReference type="EMBL" id="KQ977622">
    <property type="protein sequence ID" value="KYN01351.1"/>
    <property type="molecule type" value="Genomic_DNA"/>
</dbReference>
<feature type="region of interest" description="Disordered" evidence="1">
    <location>
        <begin position="108"/>
        <end position="134"/>
    </location>
</feature>
<protein>
    <submittedName>
        <fullName evidence="2">Uncharacterized protein</fullName>
    </submittedName>
</protein>
<dbReference type="Proteomes" id="UP000078542">
    <property type="component" value="Unassembled WGS sequence"/>
</dbReference>
<evidence type="ECO:0000256" key="1">
    <source>
        <dbReference type="SAM" id="MobiDB-lite"/>
    </source>
</evidence>
<feature type="compositionally biased region" description="Basic and acidic residues" evidence="1">
    <location>
        <begin position="117"/>
        <end position="131"/>
    </location>
</feature>
<accession>A0A195CKV5</accession>
<organism evidence="2 3">
    <name type="scientific">Cyphomyrmex costatus</name>
    <dbReference type="NCBI Taxonomy" id="456900"/>
    <lineage>
        <taxon>Eukaryota</taxon>
        <taxon>Metazoa</taxon>
        <taxon>Ecdysozoa</taxon>
        <taxon>Arthropoda</taxon>
        <taxon>Hexapoda</taxon>
        <taxon>Insecta</taxon>
        <taxon>Pterygota</taxon>
        <taxon>Neoptera</taxon>
        <taxon>Endopterygota</taxon>
        <taxon>Hymenoptera</taxon>
        <taxon>Apocrita</taxon>
        <taxon>Aculeata</taxon>
        <taxon>Formicoidea</taxon>
        <taxon>Formicidae</taxon>
        <taxon>Myrmicinae</taxon>
        <taxon>Cyphomyrmex</taxon>
    </lineage>
</organism>
<evidence type="ECO:0000313" key="2">
    <source>
        <dbReference type="EMBL" id="KYN01351.1"/>
    </source>
</evidence>
<gene>
    <name evidence="2" type="ORF">ALC62_07970</name>
</gene>
<dbReference type="AlphaFoldDB" id="A0A195CKV5"/>